<dbReference type="InterPro" id="IPR018485">
    <property type="entry name" value="FGGY_C"/>
</dbReference>
<dbReference type="EMBL" id="MLJW01000660">
    <property type="protein sequence ID" value="OIQ83923.1"/>
    <property type="molecule type" value="Genomic_DNA"/>
</dbReference>
<dbReference type="PROSITE" id="PS00933">
    <property type="entry name" value="FGGY_KINASES_1"/>
    <property type="match status" value="1"/>
</dbReference>
<dbReference type="PANTHER" id="PTHR10196">
    <property type="entry name" value="SUGAR KINASE"/>
    <property type="match status" value="1"/>
</dbReference>
<evidence type="ECO:0000259" key="8">
    <source>
        <dbReference type="Pfam" id="PF02782"/>
    </source>
</evidence>
<dbReference type="Pfam" id="PF00370">
    <property type="entry name" value="FGGY_N"/>
    <property type="match status" value="1"/>
</dbReference>
<sequence>MSEFILALDAGTTGVTALLIDRDRHVVSRGYQDFPQHFPHPGWVEHEPEEIWTALLIAVTRAVGVLGSQIVGVGVTNQRETLVIWDRETLKSVRPAIVWQDRRTSEICERLKDVDVSRAGLRVDPYFTATKIMWVRENEPEVWAGIESGQYAIGTVDSYLVARLSAGKRHITDATNASRTLLYNLERGEWDQELLDLFGVPRIALAEITSSYGELAHCEPSAFLGISAPITGIAGDQQAALVGQAGVEIGAAACAYGTGSFVLVNTGTKIPSTSGGLLATVAIAHPDGGRSFASEGAVFVTGAAVQWFRDGLGAIESSAEIEELAGSVPESAGVVFVPALTGLGAPYWDSSARGAILGITRGTTKAHIARALLESIAWQVAEMVEMMESQSAIRLPFLAAHGGASSNTLLCQMQASALQRPVRRRRDPESTALGAAELAALGLGWAATVARQDVEEIADGVDIVDRVRWQRAIRAVRLFGE</sequence>
<evidence type="ECO:0000256" key="4">
    <source>
        <dbReference type="ARBA" id="ARBA00022777"/>
    </source>
</evidence>
<comment type="caution">
    <text evidence="9">The sequence shown here is derived from an EMBL/GenBank/DDBJ whole genome shotgun (WGS) entry which is preliminary data.</text>
</comment>
<evidence type="ECO:0000259" key="7">
    <source>
        <dbReference type="Pfam" id="PF00370"/>
    </source>
</evidence>
<evidence type="ECO:0000256" key="1">
    <source>
        <dbReference type="ARBA" id="ARBA00009156"/>
    </source>
</evidence>
<organism evidence="9">
    <name type="scientific">mine drainage metagenome</name>
    <dbReference type="NCBI Taxonomy" id="410659"/>
    <lineage>
        <taxon>unclassified sequences</taxon>
        <taxon>metagenomes</taxon>
        <taxon>ecological metagenomes</taxon>
    </lineage>
</organism>
<dbReference type="SUPFAM" id="SSF53067">
    <property type="entry name" value="Actin-like ATPase domain"/>
    <property type="match status" value="2"/>
</dbReference>
<dbReference type="Gene3D" id="3.30.420.40">
    <property type="match status" value="2"/>
</dbReference>
<evidence type="ECO:0000256" key="3">
    <source>
        <dbReference type="ARBA" id="ARBA00022741"/>
    </source>
</evidence>
<protein>
    <recommendedName>
        <fullName evidence="6">ATP:glycerol 3-phosphotransferase</fullName>
    </recommendedName>
</protein>
<keyword evidence="2 9" id="KW-0808">Transferase</keyword>
<dbReference type="GO" id="GO:0005829">
    <property type="term" value="C:cytosol"/>
    <property type="evidence" value="ECO:0007669"/>
    <property type="project" value="TreeGrafter"/>
</dbReference>
<reference evidence="9" key="1">
    <citation type="submission" date="2016-10" db="EMBL/GenBank/DDBJ databases">
        <title>Sequence of Gallionella enrichment culture.</title>
        <authorList>
            <person name="Poehlein A."/>
            <person name="Muehling M."/>
            <person name="Daniel R."/>
        </authorList>
    </citation>
    <scope>NUCLEOTIDE SEQUENCE</scope>
</reference>
<dbReference type="PANTHER" id="PTHR10196:SF69">
    <property type="entry name" value="GLYCEROL KINASE"/>
    <property type="match status" value="1"/>
</dbReference>
<dbReference type="PROSITE" id="PS00445">
    <property type="entry name" value="FGGY_KINASES_2"/>
    <property type="match status" value="1"/>
</dbReference>
<comment type="similarity">
    <text evidence="1">Belongs to the FGGY kinase family.</text>
</comment>
<evidence type="ECO:0000256" key="5">
    <source>
        <dbReference type="ARBA" id="ARBA00022840"/>
    </source>
</evidence>
<keyword evidence="3" id="KW-0547">Nucleotide-binding</keyword>
<dbReference type="InterPro" id="IPR018484">
    <property type="entry name" value="FGGY_N"/>
</dbReference>
<dbReference type="NCBIfam" id="NF000756">
    <property type="entry name" value="PRK00047.1"/>
    <property type="match status" value="1"/>
</dbReference>
<dbReference type="AlphaFoldDB" id="A0A1J5R2E8"/>
<dbReference type="CDD" id="cd07769">
    <property type="entry name" value="ASKHA_NBD_FGGY_GK"/>
    <property type="match status" value="1"/>
</dbReference>
<dbReference type="PIRSF" id="PIRSF000538">
    <property type="entry name" value="GlpK"/>
    <property type="match status" value="1"/>
</dbReference>
<dbReference type="GO" id="GO:0004370">
    <property type="term" value="F:glycerol kinase activity"/>
    <property type="evidence" value="ECO:0007669"/>
    <property type="project" value="TreeGrafter"/>
</dbReference>
<dbReference type="GO" id="GO:0006071">
    <property type="term" value="P:glycerol metabolic process"/>
    <property type="evidence" value="ECO:0007669"/>
    <property type="project" value="TreeGrafter"/>
</dbReference>
<evidence type="ECO:0000313" key="9">
    <source>
        <dbReference type="EMBL" id="OIQ83923.1"/>
    </source>
</evidence>
<dbReference type="GO" id="GO:0005524">
    <property type="term" value="F:ATP binding"/>
    <property type="evidence" value="ECO:0007669"/>
    <property type="project" value="UniProtKB-KW"/>
</dbReference>
<evidence type="ECO:0000256" key="6">
    <source>
        <dbReference type="ARBA" id="ARBA00043149"/>
    </source>
</evidence>
<dbReference type="Pfam" id="PF02782">
    <property type="entry name" value="FGGY_C"/>
    <property type="match status" value="1"/>
</dbReference>
<gene>
    <name evidence="9" type="primary">glpK_10</name>
    <name evidence="9" type="ORF">GALL_342750</name>
</gene>
<name>A0A1J5R2E8_9ZZZZ</name>
<accession>A0A1J5R2E8</accession>
<keyword evidence="4 9" id="KW-0418">Kinase</keyword>
<keyword evidence="5" id="KW-0067">ATP-binding</keyword>
<evidence type="ECO:0000256" key="2">
    <source>
        <dbReference type="ARBA" id="ARBA00022679"/>
    </source>
</evidence>
<feature type="domain" description="Carbohydrate kinase FGGY N-terminal" evidence="7">
    <location>
        <begin position="5"/>
        <end position="243"/>
    </location>
</feature>
<dbReference type="InterPro" id="IPR043129">
    <property type="entry name" value="ATPase_NBD"/>
</dbReference>
<proteinExistence type="inferred from homology"/>
<dbReference type="InterPro" id="IPR000577">
    <property type="entry name" value="Carb_kinase_FGGY"/>
</dbReference>
<feature type="domain" description="Carbohydrate kinase FGGY C-terminal" evidence="8">
    <location>
        <begin position="252"/>
        <end position="441"/>
    </location>
</feature>
<dbReference type="InterPro" id="IPR018483">
    <property type="entry name" value="Carb_kinase_FGGY_CS"/>
</dbReference>